<feature type="transmembrane region" description="Helical" evidence="1">
    <location>
        <begin position="239"/>
        <end position="259"/>
    </location>
</feature>
<feature type="transmembrane region" description="Helical" evidence="1">
    <location>
        <begin position="61"/>
        <end position="81"/>
    </location>
</feature>
<gene>
    <name evidence="2" type="ORF">SAMN02910414_01848</name>
</gene>
<evidence type="ECO:0000313" key="3">
    <source>
        <dbReference type="Proteomes" id="UP000183918"/>
    </source>
</evidence>
<feature type="transmembrane region" description="Helical" evidence="1">
    <location>
        <begin position="124"/>
        <end position="141"/>
    </location>
</feature>
<feature type="transmembrane region" description="Helical" evidence="1">
    <location>
        <begin position="93"/>
        <end position="112"/>
    </location>
</feature>
<keyword evidence="1" id="KW-1133">Transmembrane helix</keyword>
<dbReference type="AlphaFoldDB" id="A0A1H3KXU5"/>
<dbReference type="RefSeq" id="WP_074718309.1">
    <property type="nucleotide sequence ID" value="NZ_FNPG01000022.1"/>
</dbReference>
<organism evidence="2 3">
    <name type="scientific">Lachnobacterium bovis DSM 14045</name>
    <dbReference type="NCBI Taxonomy" id="1122142"/>
    <lineage>
        <taxon>Bacteria</taxon>
        <taxon>Bacillati</taxon>
        <taxon>Bacillota</taxon>
        <taxon>Clostridia</taxon>
        <taxon>Lachnospirales</taxon>
        <taxon>Lachnospiraceae</taxon>
        <taxon>Lachnobacterium</taxon>
    </lineage>
</organism>
<feature type="transmembrane region" description="Helical" evidence="1">
    <location>
        <begin position="201"/>
        <end position="227"/>
    </location>
</feature>
<feature type="transmembrane region" description="Helical" evidence="1">
    <location>
        <begin position="21"/>
        <end position="41"/>
    </location>
</feature>
<name>A0A1H3KXU5_9FIRM</name>
<evidence type="ECO:0000256" key="1">
    <source>
        <dbReference type="SAM" id="Phobius"/>
    </source>
</evidence>
<evidence type="ECO:0000313" key="2">
    <source>
        <dbReference type="EMBL" id="SDY56548.1"/>
    </source>
</evidence>
<reference evidence="2 3" key="1">
    <citation type="submission" date="2016-10" db="EMBL/GenBank/DDBJ databases">
        <authorList>
            <person name="de Groot N.N."/>
        </authorList>
    </citation>
    <scope>NUCLEOTIDE SEQUENCE [LARGE SCALE GENOMIC DNA]</scope>
    <source>
        <strain evidence="2 3">DSM 14045</strain>
    </source>
</reference>
<protein>
    <submittedName>
        <fullName evidence="2">TraX protein</fullName>
    </submittedName>
</protein>
<accession>A0A1H3KXU5</accession>
<dbReference type="Proteomes" id="UP000183918">
    <property type="component" value="Unassembled WGS sequence"/>
</dbReference>
<dbReference type="OrthoDB" id="9781069at2"/>
<keyword evidence="1" id="KW-0812">Transmembrane</keyword>
<keyword evidence="3" id="KW-1185">Reference proteome</keyword>
<keyword evidence="1" id="KW-0472">Membrane</keyword>
<dbReference type="InterPro" id="IPR008875">
    <property type="entry name" value="TraX"/>
</dbReference>
<proteinExistence type="predicted"/>
<sequence>MNLDFYKKETLIRQKFPIPASYLKYIAIITMLIDHIGAALLEREVWFFYEKYNMFDSIYTIDMILRSIGRIAFPLFAFMIAEGAIHTKNIQKYALRLVIFGIVSEVPFDWAFFDSPFYIENNNVFFTLAIAVCTIMCIDKLKDVQFKYMLSDQQIAGGELVIFALGAILAQVLRTDYGACGVIVIYVIYKSIQMGKKEIGFIISIVILVIMCGEIEKWAIFGLLPVYLYNGKRGKQNKYFFYIFYPGHLVMLAVLRNIIFR</sequence>
<dbReference type="EMBL" id="FNPG01000022">
    <property type="protein sequence ID" value="SDY56548.1"/>
    <property type="molecule type" value="Genomic_DNA"/>
</dbReference>
<dbReference type="Pfam" id="PF05857">
    <property type="entry name" value="TraX"/>
    <property type="match status" value="1"/>
</dbReference>
<dbReference type="STRING" id="1122142.SAMN02910414_01848"/>